<dbReference type="AlphaFoldDB" id="A0A9E7EVR6"/>
<proteinExistence type="predicted"/>
<dbReference type="InterPro" id="IPR045286">
    <property type="entry name" value="FBS1-like"/>
</dbReference>
<reference evidence="2" key="1">
    <citation type="submission" date="2022-05" db="EMBL/GenBank/DDBJ databases">
        <title>The Musa troglodytarum L. genome provides insights into the mechanism of non-climacteric behaviour and enrichment of carotenoids.</title>
        <authorList>
            <person name="Wang J."/>
        </authorList>
    </citation>
    <scope>NUCLEOTIDE SEQUENCE</scope>
    <source>
        <tissue evidence="2">Leaf</tissue>
    </source>
</reference>
<dbReference type="OrthoDB" id="786450at2759"/>
<dbReference type="EMBL" id="CP097503">
    <property type="protein sequence ID" value="URD83572.1"/>
    <property type="molecule type" value="Genomic_DNA"/>
</dbReference>
<evidence type="ECO:0000259" key="1">
    <source>
        <dbReference type="PROSITE" id="PS50181"/>
    </source>
</evidence>
<accession>A0A9E7EVR6</accession>
<feature type="domain" description="F-box" evidence="1">
    <location>
        <begin position="2"/>
        <end position="50"/>
    </location>
</feature>
<gene>
    <name evidence="2" type="ORF">MUK42_06787</name>
</gene>
<organism evidence="2 3">
    <name type="scientific">Musa troglodytarum</name>
    <name type="common">fe'i banana</name>
    <dbReference type="NCBI Taxonomy" id="320322"/>
    <lineage>
        <taxon>Eukaryota</taxon>
        <taxon>Viridiplantae</taxon>
        <taxon>Streptophyta</taxon>
        <taxon>Embryophyta</taxon>
        <taxon>Tracheophyta</taxon>
        <taxon>Spermatophyta</taxon>
        <taxon>Magnoliopsida</taxon>
        <taxon>Liliopsida</taxon>
        <taxon>Zingiberales</taxon>
        <taxon>Musaceae</taxon>
        <taxon>Musa</taxon>
    </lineage>
</organism>
<dbReference type="PANTHER" id="PTHR34049">
    <property type="entry name" value="F-BOX PROTEIN SKIP27"/>
    <property type="match status" value="1"/>
</dbReference>
<dbReference type="CDD" id="cd09917">
    <property type="entry name" value="F-box_SF"/>
    <property type="match status" value="1"/>
</dbReference>
<keyword evidence="3" id="KW-1185">Reference proteome</keyword>
<dbReference type="InterPro" id="IPR036047">
    <property type="entry name" value="F-box-like_dom_sf"/>
</dbReference>
<evidence type="ECO:0000313" key="2">
    <source>
        <dbReference type="EMBL" id="URD83572.1"/>
    </source>
</evidence>
<dbReference type="InterPro" id="IPR001810">
    <property type="entry name" value="F-box_dom"/>
</dbReference>
<dbReference type="Proteomes" id="UP001055439">
    <property type="component" value="Chromosome 10"/>
</dbReference>
<dbReference type="PROSITE" id="PS50181">
    <property type="entry name" value="FBOX"/>
    <property type="match status" value="1"/>
</dbReference>
<dbReference type="PANTHER" id="PTHR34049:SF1">
    <property type="entry name" value="F-BOX PROTEIN SKIP27"/>
    <property type="match status" value="1"/>
</dbReference>
<dbReference type="Pfam" id="PF00646">
    <property type="entry name" value="F-box"/>
    <property type="match status" value="1"/>
</dbReference>
<dbReference type="SUPFAM" id="SSF81383">
    <property type="entry name" value="F-box domain"/>
    <property type="match status" value="1"/>
</dbReference>
<protein>
    <recommendedName>
        <fullName evidence="1">F-box domain-containing protein</fullName>
    </recommendedName>
</protein>
<sequence>MPSSIDDFPLDALVQIFCKLDHDELRPLRCVSKSFNHAAIVAQQMHFDFSTPAPKKSTMAFSRHTDASPGGPSWKLEVRKPKTAKLSEGESRRIAVVLFPATDIDRRLTTRPECRHCGVAPRSLHLANAHA</sequence>
<evidence type="ECO:0000313" key="3">
    <source>
        <dbReference type="Proteomes" id="UP001055439"/>
    </source>
</evidence>
<name>A0A9E7EVR6_9LILI</name>